<keyword evidence="10" id="KW-1185">Reference proteome</keyword>
<feature type="compositionally biased region" description="Basic and acidic residues" evidence="7">
    <location>
        <begin position="182"/>
        <end position="197"/>
    </location>
</feature>
<feature type="compositionally biased region" description="Basic residues" evidence="7">
    <location>
        <begin position="164"/>
        <end position="179"/>
    </location>
</feature>
<dbReference type="AlphaFoldDB" id="A0A7J7C2T4"/>
<dbReference type="SUPFAM" id="SSF109715">
    <property type="entry name" value="DEK C-terminal domain"/>
    <property type="match status" value="1"/>
</dbReference>
<dbReference type="PROSITE" id="PS51998">
    <property type="entry name" value="DEK_C"/>
    <property type="match status" value="1"/>
</dbReference>
<dbReference type="GO" id="GO:0003677">
    <property type="term" value="F:DNA binding"/>
    <property type="evidence" value="ECO:0007669"/>
    <property type="project" value="UniProtKB-KW"/>
</dbReference>
<feature type="compositionally biased region" description="Basic and acidic residues" evidence="7">
    <location>
        <begin position="47"/>
        <end position="95"/>
    </location>
</feature>
<dbReference type="PANTHER" id="PTHR13468">
    <property type="entry name" value="DEK PROTEIN"/>
    <property type="match status" value="1"/>
</dbReference>
<feature type="compositionally biased region" description="Acidic residues" evidence="7">
    <location>
        <begin position="35"/>
        <end position="46"/>
    </location>
</feature>
<evidence type="ECO:0000256" key="7">
    <source>
        <dbReference type="SAM" id="MobiDB-lite"/>
    </source>
</evidence>
<feature type="compositionally biased region" description="Acidic residues" evidence="7">
    <location>
        <begin position="398"/>
        <end position="415"/>
    </location>
</feature>
<feature type="compositionally biased region" description="Basic and acidic residues" evidence="7">
    <location>
        <begin position="150"/>
        <end position="163"/>
    </location>
</feature>
<sequence>MGEGDSKTEVPDSSANGNCMPDKVDEVVTKKEQESDGVEEMEEVEERVEKVVTEKMDDDQHTNEGRESNGMAKKVEEEKENPKAESIEKDSAHQDTEEEEEPKAESMEQDIGPAENRDTEEKEEAKEEAEEKVDGSGAEEEEKVDASNVEQEKKTENNEEEKGPKKRGKERSGSRKKGAGAKVKDNRKAVKEKEPEQRTPATDRPVRERKSVERLVASIERDAVKDFLIEKGRGIPLKDIPNVAFKLSRRKIDDTFKLLHSILFARRGKVVQIKSNISRFSGFVWHENEEKQKTRVKEKLDKCNKEKLLEFCDILDIFVAKATTKKEDIITKLMDFLVAPHATTDVLLAEKEKPSKGQKRKRVTKTSPKSGIESSKRSAKSSRKSEDASKSEKKSSVDTEDSEEEVEEKDEEEQREGENGNNVTEKSDDEMLEHSASEEKDESEDNSEEDTRRNKSSSKSPAQKKVPAGKSRRKVITVSNKTSSPFKRTPKMSSSKRSKADDESDARTKVSSRKKIEKVVEDEKSTPRKSASKEKTGKNVTKRKEKAKVNKPPSDGQLRDAICDILKEVDFNMATFTDILKQLAGQFNTDLTPRKSSIKLMIQEELTKLADEVDDEDGEDAVATGQENEASPAEVKVQ</sequence>
<dbReference type="InterPro" id="IPR044198">
    <property type="entry name" value="DEK"/>
</dbReference>
<reference evidence="9 10" key="1">
    <citation type="journal article" date="2020" name="Nat. Commun.">
        <title>Genome of Tripterygium wilfordii and identification of cytochrome P450 involved in triptolide biosynthesis.</title>
        <authorList>
            <person name="Tu L."/>
            <person name="Su P."/>
            <person name="Zhang Z."/>
            <person name="Gao L."/>
            <person name="Wang J."/>
            <person name="Hu T."/>
            <person name="Zhou J."/>
            <person name="Zhang Y."/>
            <person name="Zhao Y."/>
            <person name="Liu Y."/>
            <person name="Song Y."/>
            <person name="Tong Y."/>
            <person name="Lu Y."/>
            <person name="Yang J."/>
            <person name="Xu C."/>
            <person name="Jia M."/>
            <person name="Peters R.J."/>
            <person name="Huang L."/>
            <person name="Gao W."/>
        </authorList>
    </citation>
    <scope>NUCLEOTIDE SEQUENCE [LARGE SCALE GENOMIC DNA]</scope>
    <source>
        <strain evidence="10">cv. XIE 37</strain>
        <tissue evidence="9">Leaf</tissue>
    </source>
</reference>
<feature type="compositionally biased region" description="Basic residues" evidence="7">
    <location>
        <begin position="488"/>
        <end position="497"/>
    </location>
</feature>
<dbReference type="Gene3D" id="1.10.10.60">
    <property type="entry name" value="Homeodomain-like"/>
    <property type="match status" value="1"/>
</dbReference>
<dbReference type="FunCoup" id="A0A7J7C2T4">
    <property type="interactions" value="717"/>
</dbReference>
<dbReference type="EMBL" id="JAAARO010000021">
    <property type="protein sequence ID" value="KAF5728464.1"/>
    <property type="molecule type" value="Genomic_DNA"/>
</dbReference>
<keyword evidence="5" id="KW-0804">Transcription</keyword>
<evidence type="ECO:0000259" key="8">
    <source>
        <dbReference type="PROSITE" id="PS51998"/>
    </source>
</evidence>
<keyword evidence="2" id="KW-0156">Chromatin regulator</keyword>
<feature type="compositionally biased region" description="Basic and acidic residues" evidence="7">
    <location>
        <begin position="115"/>
        <end position="125"/>
    </location>
</feature>
<evidence type="ECO:0000256" key="4">
    <source>
        <dbReference type="ARBA" id="ARBA00023125"/>
    </source>
</evidence>
<comment type="caution">
    <text evidence="9">The sequence shown here is derived from an EMBL/GenBank/DDBJ whole genome shotgun (WGS) entry which is preliminary data.</text>
</comment>
<organism evidence="9 10">
    <name type="scientific">Tripterygium wilfordii</name>
    <name type="common">Thunder God vine</name>
    <dbReference type="NCBI Taxonomy" id="458696"/>
    <lineage>
        <taxon>Eukaryota</taxon>
        <taxon>Viridiplantae</taxon>
        <taxon>Streptophyta</taxon>
        <taxon>Embryophyta</taxon>
        <taxon>Tracheophyta</taxon>
        <taxon>Spermatophyta</taxon>
        <taxon>Magnoliopsida</taxon>
        <taxon>eudicotyledons</taxon>
        <taxon>Gunneridae</taxon>
        <taxon>Pentapetalae</taxon>
        <taxon>rosids</taxon>
        <taxon>fabids</taxon>
        <taxon>Celastrales</taxon>
        <taxon>Celastraceae</taxon>
        <taxon>Tripterygium</taxon>
    </lineage>
</organism>
<keyword evidence="4" id="KW-0238">DNA-binding</keyword>
<feature type="compositionally biased region" description="Basic and acidic residues" evidence="7">
    <location>
        <begin position="383"/>
        <end position="397"/>
    </location>
</feature>
<feature type="compositionally biased region" description="Basic and acidic residues" evidence="7">
    <location>
        <begin position="517"/>
        <end position="537"/>
    </location>
</feature>
<dbReference type="PANTHER" id="PTHR13468:SF22">
    <property type="entry name" value="DEK DOMAIN-CONTAINING CHROMATIN-ASSOCIATED PROTEIN 3"/>
    <property type="match status" value="1"/>
</dbReference>
<feature type="compositionally biased region" description="Basic and acidic residues" evidence="7">
    <location>
        <begin position="22"/>
        <end position="34"/>
    </location>
</feature>
<gene>
    <name evidence="9" type="ORF">HS088_TW21G00611</name>
</gene>
<proteinExistence type="predicted"/>
<feature type="region of interest" description="Disordered" evidence="7">
    <location>
        <begin position="611"/>
        <end position="638"/>
    </location>
</feature>
<keyword evidence="3" id="KW-0805">Transcription regulation</keyword>
<comment type="subcellular location">
    <subcellularLocation>
        <location evidence="1">Nucleus</location>
        <location evidence="1">Nucleolus</location>
    </subcellularLocation>
</comment>
<protein>
    <recommendedName>
        <fullName evidence="8">DEK-C domain-containing protein</fullName>
    </recommendedName>
</protein>
<keyword evidence="6" id="KW-0539">Nucleus</keyword>
<dbReference type="Pfam" id="PF08766">
    <property type="entry name" value="DEK_C"/>
    <property type="match status" value="1"/>
</dbReference>
<name>A0A7J7C2T4_TRIWF</name>
<evidence type="ECO:0000256" key="3">
    <source>
        <dbReference type="ARBA" id="ARBA00023015"/>
    </source>
</evidence>
<feature type="compositionally biased region" description="Basic and acidic residues" evidence="7">
    <location>
        <begin position="498"/>
        <end position="508"/>
    </location>
</feature>
<evidence type="ECO:0000256" key="2">
    <source>
        <dbReference type="ARBA" id="ARBA00022853"/>
    </source>
</evidence>
<dbReference type="GO" id="GO:2000779">
    <property type="term" value="P:regulation of double-strand break repair"/>
    <property type="evidence" value="ECO:0007669"/>
    <property type="project" value="TreeGrafter"/>
</dbReference>
<evidence type="ECO:0000256" key="5">
    <source>
        <dbReference type="ARBA" id="ARBA00023163"/>
    </source>
</evidence>
<dbReference type="GO" id="GO:0005730">
    <property type="term" value="C:nucleolus"/>
    <property type="evidence" value="ECO:0007669"/>
    <property type="project" value="UniProtKB-SubCell"/>
</dbReference>
<feature type="compositionally biased region" description="Acidic residues" evidence="7">
    <location>
        <begin position="439"/>
        <end position="448"/>
    </location>
</feature>
<feature type="compositionally biased region" description="Acidic residues" evidence="7">
    <location>
        <begin position="126"/>
        <end position="143"/>
    </location>
</feature>
<dbReference type="GO" id="GO:0006325">
    <property type="term" value="P:chromatin organization"/>
    <property type="evidence" value="ECO:0007669"/>
    <property type="project" value="UniProtKB-KW"/>
</dbReference>
<evidence type="ECO:0000313" key="10">
    <source>
        <dbReference type="Proteomes" id="UP000593562"/>
    </source>
</evidence>
<dbReference type="InParanoid" id="A0A7J7C2T4"/>
<feature type="region of interest" description="Disordered" evidence="7">
    <location>
        <begin position="1"/>
        <end position="209"/>
    </location>
</feature>
<feature type="compositionally biased region" description="Polar residues" evidence="7">
    <location>
        <begin position="477"/>
        <end position="487"/>
    </location>
</feature>
<feature type="domain" description="DEK-C" evidence="8">
    <location>
        <begin position="552"/>
        <end position="607"/>
    </location>
</feature>
<dbReference type="Proteomes" id="UP000593562">
    <property type="component" value="Unassembled WGS sequence"/>
</dbReference>
<dbReference type="FunFam" id="1.10.10.60:FF:000220">
    <property type="entry name" value="DEK domain-containing chromatin associated protein"/>
    <property type="match status" value="1"/>
</dbReference>
<dbReference type="GO" id="GO:0042393">
    <property type="term" value="F:histone binding"/>
    <property type="evidence" value="ECO:0007669"/>
    <property type="project" value="TreeGrafter"/>
</dbReference>
<dbReference type="OrthoDB" id="370884at2759"/>
<accession>A0A7J7C2T4</accession>
<feature type="region of interest" description="Disordered" evidence="7">
    <location>
        <begin position="348"/>
        <end position="557"/>
    </location>
</feature>
<feature type="compositionally biased region" description="Basic and acidic residues" evidence="7">
    <location>
        <begin position="1"/>
        <end position="10"/>
    </location>
</feature>
<evidence type="ECO:0000313" key="9">
    <source>
        <dbReference type="EMBL" id="KAF5728464.1"/>
    </source>
</evidence>
<evidence type="ECO:0000256" key="6">
    <source>
        <dbReference type="ARBA" id="ARBA00023242"/>
    </source>
</evidence>
<dbReference type="InterPro" id="IPR014876">
    <property type="entry name" value="DEK_C"/>
</dbReference>
<evidence type="ECO:0000256" key="1">
    <source>
        <dbReference type="ARBA" id="ARBA00004604"/>
    </source>
</evidence>